<accession>A0A5B8UXL1</accession>
<evidence type="ECO:0000313" key="2">
    <source>
        <dbReference type="Proteomes" id="UP000321479"/>
    </source>
</evidence>
<dbReference type="RefSeq" id="WP_147031712.1">
    <property type="nucleotide sequence ID" value="NZ_CP042436.1"/>
</dbReference>
<protein>
    <submittedName>
        <fullName evidence="1">Uncharacterized protein</fullName>
    </submittedName>
</protein>
<dbReference type="KEGG" id="mgin:FRZ54_11295"/>
<name>A0A5B8UXL1_9SPHI</name>
<sequence length="61" mass="6938">MVLVLEKGASKSDIEAIEKAIYKQKKTAGFNAKKYNGAIKLTEDPLTIQIKLRDEWERDIS</sequence>
<gene>
    <name evidence="1" type="ORF">FRZ54_11295</name>
</gene>
<evidence type="ECO:0000313" key="1">
    <source>
        <dbReference type="EMBL" id="QEC63136.1"/>
    </source>
</evidence>
<reference evidence="1 2" key="1">
    <citation type="journal article" date="2017" name="Curr. Microbiol.">
        <title>Mucilaginibacter ginsenosidivorans sp. nov., Isolated from Soil of Ginseng Field.</title>
        <authorList>
            <person name="Kim M.M."/>
            <person name="Siddiqi M.Z."/>
            <person name="Im W.T."/>
        </authorList>
    </citation>
    <scope>NUCLEOTIDE SEQUENCE [LARGE SCALE GENOMIC DNA]</scope>
    <source>
        <strain evidence="1 2">Gsoil 3017</strain>
    </source>
</reference>
<keyword evidence="2" id="KW-1185">Reference proteome</keyword>
<dbReference type="OrthoDB" id="799417at2"/>
<dbReference type="AlphaFoldDB" id="A0A5B8UXL1"/>
<dbReference type="Proteomes" id="UP000321479">
    <property type="component" value="Chromosome"/>
</dbReference>
<organism evidence="1 2">
    <name type="scientific">Mucilaginibacter ginsenosidivorans</name>
    <dbReference type="NCBI Taxonomy" id="398053"/>
    <lineage>
        <taxon>Bacteria</taxon>
        <taxon>Pseudomonadati</taxon>
        <taxon>Bacteroidota</taxon>
        <taxon>Sphingobacteriia</taxon>
        <taxon>Sphingobacteriales</taxon>
        <taxon>Sphingobacteriaceae</taxon>
        <taxon>Mucilaginibacter</taxon>
    </lineage>
</organism>
<proteinExistence type="predicted"/>
<dbReference type="EMBL" id="CP042436">
    <property type="protein sequence ID" value="QEC63136.1"/>
    <property type="molecule type" value="Genomic_DNA"/>
</dbReference>